<dbReference type="Gene3D" id="1.10.1200.10">
    <property type="entry name" value="ACP-like"/>
    <property type="match status" value="1"/>
</dbReference>
<evidence type="ECO:0000256" key="2">
    <source>
        <dbReference type="ARBA" id="ARBA00022553"/>
    </source>
</evidence>
<keyword evidence="1" id="KW-0596">Phosphopantetheine</keyword>
<dbReference type="InterPro" id="IPR006162">
    <property type="entry name" value="Ppantetheine_attach_site"/>
</dbReference>
<sequence>MNNRQLLWDAIVAVTGNEEFPFENDARLIDDIGLDSTSSLEVLMEIEDHSALEVDPNDLEIDDFQTVGSFIEFLNRSIPVRV</sequence>
<dbReference type="RefSeq" id="WP_188686036.1">
    <property type="nucleotide sequence ID" value="NZ_BMIS01000013.1"/>
</dbReference>
<accession>A0A917EQJ6</accession>
<feature type="domain" description="Carrier" evidence="3">
    <location>
        <begin position="1"/>
        <end position="78"/>
    </location>
</feature>
<evidence type="ECO:0000256" key="1">
    <source>
        <dbReference type="ARBA" id="ARBA00022450"/>
    </source>
</evidence>
<dbReference type="PROSITE" id="PS50075">
    <property type="entry name" value="CARRIER"/>
    <property type="match status" value="1"/>
</dbReference>
<reference evidence="4" key="2">
    <citation type="submission" date="2020-09" db="EMBL/GenBank/DDBJ databases">
        <authorList>
            <person name="Sun Q."/>
            <person name="Zhou Y."/>
        </authorList>
    </citation>
    <scope>NUCLEOTIDE SEQUENCE</scope>
    <source>
        <strain evidence="4">CGMCC 1.15388</strain>
    </source>
</reference>
<keyword evidence="5" id="KW-1185">Reference proteome</keyword>
<comment type="caution">
    <text evidence="4">The sequence shown here is derived from an EMBL/GenBank/DDBJ whole genome shotgun (WGS) entry which is preliminary data.</text>
</comment>
<dbReference type="Proteomes" id="UP000633136">
    <property type="component" value="Unassembled WGS sequence"/>
</dbReference>
<reference evidence="4" key="1">
    <citation type="journal article" date="2014" name="Int. J. Syst. Evol. Microbiol.">
        <title>Complete genome sequence of Corynebacterium casei LMG S-19264T (=DSM 44701T), isolated from a smear-ripened cheese.</title>
        <authorList>
            <consortium name="US DOE Joint Genome Institute (JGI-PGF)"/>
            <person name="Walter F."/>
            <person name="Albersmeier A."/>
            <person name="Kalinowski J."/>
            <person name="Ruckert C."/>
        </authorList>
    </citation>
    <scope>NUCLEOTIDE SEQUENCE</scope>
    <source>
        <strain evidence="4">CGMCC 1.15388</strain>
    </source>
</reference>
<name>A0A917EQJ6_9MICC</name>
<dbReference type="AlphaFoldDB" id="A0A917EQJ6"/>
<dbReference type="Pfam" id="PF00550">
    <property type="entry name" value="PP-binding"/>
    <property type="match status" value="1"/>
</dbReference>
<protein>
    <recommendedName>
        <fullName evidence="3">Carrier domain-containing protein</fullName>
    </recommendedName>
</protein>
<gene>
    <name evidence="4" type="ORF">GCM10011401_23900</name>
</gene>
<dbReference type="InterPro" id="IPR009081">
    <property type="entry name" value="PP-bd_ACP"/>
</dbReference>
<organism evidence="4 5">
    <name type="scientific">Nesterenkonia cremea</name>
    <dbReference type="NCBI Taxonomy" id="1882340"/>
    <lineage>
        <taxon>Bacteria</taxon>
        <taxon>Bacillati</taxon>
        <taxon>Actinomycetota</taxon>
        <taxon>Actinomycetes</taxon>
        <taxon>Micrococcales</taxon>
        <taxon>Micrococcaceae</taxon>
        <taxon>Nesterenkonia</taxon>
    </lineage>
</organism>
<proteinExistence type="predicted"/>
<dbReference type="SUPFAM" id="SSF47336">
    <property type="entry name" value="ACP-like"/>
    <property type="match status" value="1"/>
</dbReference>
<evidence type="ECO:0000259" key="3">
    <source>
        <dbReference type="PROSITE" id="PS50075"/>
    </source>
</evidence>
<keyword evidence="2" id="KW-0597">Phosphoprotein</keyword>
<evidence type="ECO:0000313" key="4">
    <source>
        <dbReference type="EMBL" id="GGE75783.1"/>
    </source>
</evidence>
<dbReference type="PROSITE" id="PS00012">
    <property type="entry name" value="PHOSPHOPANTETHEINE"/>
    <property type="match status" value="1"/>
</dbReference>
<dbReference type="EMBL" id="BMIS01000013">
    <property type="protein sequence ID" value="GGE75783.1"/>
    <property type="molecule type" value="Genomic_DNA"/>
</dbReference>
<evidence type="ECO:0000313" key="5">
    <source>
        <dbReference type="Proteomes" id="UP000633136"/>
    </source>
</evidence>
<dbReference type="InterPro" id="IPR036736">
    <property type="entry name" value="ACP-like_sf"/>
</dbReference>